<name>A0ABP5ZF44_9MICO</name>
<proteinExistence type="predicted"/>
<evidence type="ECO:0000256" key="3">
    <source>
        <dbReference type="ARBA" id="ARBA00022692"/>
    </source>
</evidence>
<gene>
    <name evidence="7" type="ORF">GCM10009858_39760</name>
</gene>
<evidence type="ECO:0000256" key="4">
    <source>
        <dbReference type="ARBA" id="ARBA00022989"/>
    </source>
</evidence>
<feature type="transmembrane region" description="Helical" evidence="6">
    <location>
        <begin position="42"/>
        <end position="61"/>
    </location>
</feature>
<keyword evidence="8" id="KW-1185">Reference proteome</keyword>
<evidence type="ECO:0000256" key="5">
    <source>
        <dbReference type="ARBA" id="ARBA00023136"/>
    </source>
</evidence>
<comment type="caution">
    <text evidence="7">The sequence shown here is derived from an EMBL/GenBank/DDBJ whole genome shotgun (WGS) entry which is preliminary data.</text>
</comment>
<dbReference type="PANTHER" id="PTHR40277:SF1">
    <property type="entry name" value="BLL5419 PROTEIN"/>
    <property type="match status" value="1"/>
</dbReference>
<evidence type="ECO:0000256" key="2">
    <source>
        <dbReference type="ARBA" id="ARBA00022475"/>
    </source>
</evidence>
<keyword evidence="3 6" id="KW-0812">Transmembrane</keyword>
<evidence type="ECO:0000256" key="1">
    <source>
        <dbReference type="ARBA" id="ARBA00004651"/>
    </source>
</evidence>
<sequence length="337" mass="34144">MQRDRSWVSPLVGLCIVALLVQRLGAGPFLDALHRLDAPSVAAAAAIAVLTTVCGAWRWVLVARGLGARLSLPAAVAASYRSQLLNVTLPGGVLGDVDRGVRHGRSGGDLGRGLRSVVWERTAGQVVLAVLTAGVLLVVPVAAGRTPGLPEPTEVLSVVALVVGALGLVLASVCAWAWAAARRGHHRAADRTVRLLRTAGADLRAGLLARHTWPGVVGSSTVVVLGHAATFVVAARAAGVTAPVTQLLPLALVVLVAMGIPLNVAGWGPREGAAAWVFGAAGLGAAGGVTTAVVYGVMALVSSLPGAAVVVLSRRDRSRAARSRAERLVPVGGAARG</sequence>
<dbReference type="Proteomes" id="UP001500730">
    <property type="component" value="Unassembled WGS sequence"/>
</dbReference>
<feature type="transmembrane region" description="Helical" evidence="6">
    <location>
        <begin position="122"/>
        <end position="143"/>
    </location>
</feature>
<keyword evidence="2" id="KW-1003">Cell membrane</keyword>
<dbReference type="Pfam" id="PF03706">
    <property type="entry name" value="LPG_synthase_TM"/>
    <property type="match status" value="1"/>
</dbReference>
<evidence type="ECO:0000313" key="8">
    <source>
        <dbReference type="Proteomes" id="UP001500730"/>
    </source>
</evidence>
<evidence type="ECO:0000313" key="7">
    <source>
        <dbReference type="EMBL" id="GAA2497499.1"/>
    </source>
</evidence>
<dbReference type="InterPro" id="IPR022791">
    <property type="entry name" value="L-PG_synthase/AglD"/>
</dbReference>
<feature type="transmembrane region" description="Helical" evidence="6">
    <location>
        <begin position="155"/>
        <end position="181"/>
    </location>
</feature>
<keyword evidence="4 6" id="KW-1133">Transmembrane helix</keyword>
<feature type="transmembrane region" description="Helical" evidence="6">
    <location>
        <begin position="247"/>
        <end position="266"/>
    </location>
</feature>
<accession>A0ABP5ZF44</accession>
<dbReference type="RefSeq" id="WP_344256819.1">
    <property type="nucleotide sequence ID" value="NZ_BAAARE010000022.1"/>
</dbReference>
<protein>
    <recommendedName>
        <fullName evidence="9">Dolichol-P-glucose synthetase-like protein</fullName>
    </recommendedName>
</protein>
<evidence type="ECO:0000256" key="6">
    <source>
        <dbReference type="SAM" id="Phobius"/>
    </source>
</evidence>
<evidence type="ECO:0008006" key="9">
    <source>
        <dbReference type="Google" id="ProtNLM"/>
    </source>
</evidence>
<dbReference type="EMBL" id="BAAARE010000022">
    <property type="protein sequence ID" value="GAA2497499.1"/>
    <property type="molecule type" value="Genomic_DNA"/>
</dbReference>
<keyword evidence="5 6" id="KW-0472">Membrane</keyword>
<comment type="subcellular location">
    <subcellularLocation>
        <location evidence="1">Cell membrane</location>
        <topology evidence="1">Multi-pass membrane protein</topology>
    </subcellularLocation>
</comment>
<feature type="transmembrane region" description="Helical" evidence="6">
    <location>
        <begin position="213"/>
        <end position="235"/>
    </location>
</feature>
<feature type="transmembrane region" description="Helical" evidence="6">
    <location>
        <begin position="273"/>
        <end position="289"/>
    </location>
</feature>
<dbReference type="PANTHER" id="PTHR40277">
    <property type="entry name" value="BLL5419 PROTEIN"/>
    <property type="match status" value="1"/>
</dbReference>
<organism evidence="7 8">
    <name type="scientific">Terrabacter carboxydivorans</name>
    <dbReference type="NCBI Taxonomy" id="619730"/>
    <lineage>
        <taxon>Bacteria</taxon>
        <taxon>Bacillati</taxon>
        <taxon>Actinomycetota</taxon>
        <taxon>Actinomycetes</taxon>
        <taxon>Micrococcales</taxon>
        <taxon>Intrasporangiaceae</taxon>
        <taxon>Terrabacter</taxon>
    </lineage>
</organism>
<reference evidence="8" key="1">
    <citation type="journal article" date="2019" name="Int. J. Syst. Evol. Microbiol.">
        <title>The Global Catalogue of Microorganisms (GCM) 10K type strain sequencing project: providing services to taxonomists for standard genome sequencing and annotation.</title>
        <authorList>
            <consortium name="The Broad Institute Genomics Platform"/>
            <consortium name="The Broad Institute Genome Sequencing Center for Infectious Disease"/>
            <person name="Wu L."/>
            <person name="Ma J."/>
        </authorList>
    </citation>
    <scope>NUCLEOTIDE SEQUENCE [LARGE SCALE GENOMIC DNA]</scope>
    <source>
        <strain evidence="8">JCM 16259</strain>
    </source>
</reference>